<keyword evidence="5" id="KW-1185">Reference proteome</keyword>
<proteinExistence type="predicted"/>
<feature type="region of interest" description="Disordered" evidence="2">
    <location>
        <begin position="1"/>
        <end position="22"/>
    </location>
</feature>
<gene>
    <name evidence="4" type="ORF">E3N88_33857</name>
</gene>
<feature type="transmembrane region" description="Helical" evidence="3">
    <location>
        <begin position="579"/>
        <end position="600"/>
    </location>
</feature>
<accession>A0A5N6MD50</accession>
<dbReference type="EMBL" id="SZYD01000016">
    <property type="protein sequence ID" value="KAD3338336.1"/>
    <property type="molecule type" value="Genomic_DNA"/>
</dbReference>
<keyword evidence="3" id="KW-0812">Transmembrane</keyword>
<dbReference type="Gene3D" id="1.10.287.1490">
    <property type="match status" value="1"/>
</dbReference>
<evidence type="ECO:0000313" key="5">
    <source>
        <dbReference type="Proteomes" id="UP000326396"/>
    </source>
</evidence>
<evidence type="ECO:0000256" key="1">
    <source>
        <dbReference type="SAM" id="Coils"/>
    </source>
</evidence>
<keyword evidence="1" id="KW-0175">Coiled coil</keyword>
<dbReference type="AlphaFoldDB" id="A0A5N6MD50"/>
<feature type="coiled-coil region" evidence="1">
    <location>
        <begin position="39"/>
        <end position="353"/>
    </location>
</feature>
<evidence type="ECO:0000256" key="2">
    <source>
        <dbReference type="SAM" id="MobiDB-lite"/>
    </source>
</evidence>
<evidence type="ECO:0000256" key="3">
    <source>
        <dbReference type="SAM" id="Phobius"/>
    </source>
</evidence>
<dbReference type="OrthoDB" id="689590at2759"/>
<organism evidence="4 5">
    <name type="scientific">Mikania micrantha</name>
    <name type="common">bitter vine</name>
    <dbReference type="NCBI Taxonomy" id="192012"/>
    <lineage>
        <taxon>Eukaryota</taxon>
        <taxon>Viridiplantae</taxon>
        <taxon>Streptophyta</taxon>
        <taxon>Embryophyta</taxon>
        <taxon>Tracheophyta</taxon>
        <taxon>Spermatophyta</taxon>
        <taxon>Magnoliopsida</taxon>
        <taxon>eudicotyledons</taxon>
        <taxon>Gunneridae</taxon>
        <taxon>Pentapetalae</taxon>
        <taxon>asterids</taxon>
        <taxon>campanulids</taxon>
        <taxon>Asterales</taxon>
        <taxon>Asteraceae</taxon>
        <taxon>Asteroideae</taxon>
        <taxon>Heliantheae alliance</taxon>
        <taxon>Eupatorieae</taxon>
        <taxon>Mikania</taxon>
    </lineage>
</organism>
<feature type="coiled-coil region" evidence="1">
    <location>
        <begin position="452"/>
        <end position="486"/>
    </location>
</feature>
<name>A0A5N6MD50_9ASTR</name>
<reference evidence="4 5" key="1">
    <citation type="submission" date="2019-05" db="EMBL/GenBank/DDBJ databases">
        <title>Mikania micrantha, genome provides insights into the molecular mechanism of rapid growth.</title>
        <authorList>
            <person name="Liu B."/>
        </authorList>
    </citation>
    <scope>NUCLEOTIDE SEQUENCE [LARGE SCALE GENOMIC DNA]</scope>
    <source>
        <strain evidence="4">NLD-2019</strain>
        <tissue evidence="4">Leaf</tissue>
    </source>
</reference>
<evidence type="ECO:0000313" key="4">
    <source>
        <dbReference type="EMBL" id="KAD3338336.1"/>
    </source>
</evidence>
<keyword evidence="3" id="KW-1133">Transmembrane helix</keyword>
<sequence length="603" mass="68600">MAIKNDGNQPHKPQHQHPTMDDKKIDKLKSLNALLVKETVDLRQQVESLVQSKNSLESEFNLSVMDNDSLRLEMNALVETASMLEIEIGVAFVFMNQMADETIGCLEEKSEIERSIRAKESEIGDLKRRLKQVLVDIDEERGVLARVVDERDEIRTHLDDQILEVDELRLKLIEAESKEAQVLTKVAELKANYDRLTVENIDFERRIESVMKERDDLQTGLIESNGVVDELKRSIAELLEQKNVIAAEKTKTDGKNSELQALVDELKKMVESMKIKEGTLQKKFDVLEKKHAASLKTEVEMKIEINELAEEKKETELRIERLVKEKGFVAKALEDAMKELEQQKLLMNQVVQERTKLEDVKIEMQIEIVNMKTQLSVFKDIISSLEMCSANQIQKVKELEVESGTYKSSFDQAAMERDEAIRQLNDEKTITSDFKQKFTVMLQEVEDLNGKLATLTTENGKHLGEKKQLEDQCAGLVKEVAVQEARFAENRIEFVGKLDAAEANLKRVLHILKKTVLTCDVNSDVDHKNGVVDGIEEHVAGIEAIKRVLKDKESRLEEMKIQFELVKNSVAEARKEKSFWTMVSSATTLLAAAASLAFVARSH</sequence>
<protein>
    <submittedName>
        <fullName evidence="4">Uncharacterized protein</fullName>
    </submittedName>
</protein>
<keyword evidence="3" id="KW-0472">Membrane</keyword>
<feature type="coiled-coil region" evidence="1">
    <location>
        <begin position="542"/>
        <end position="576"/>
    </location>
</feature>
<dbReference type="Proteomes" id="UP000326396">
    <property type="component" value="Linkage Group LG6"/>
</dbReference>
<comment type="caution">
    <text evidence="4">The sequence shown here is derived from an EMBL/GenBank/DDBJ whole genome shotgun (WGS) entry which is preliminary data.</text>
</comment>